<evidence type="ECO:0000313" key="1">
    <source>
        <dbReference type="EMBL" id="MUZ75694.1"/>
    </source>
</evidence>
<accession>A0A6L6VJ75</accession>
<gene>
    <name evidence="1" type="ORF">GOZ90_23780</name>
</gene>
<dbReference type="Proteomes" id="UP000477951">
    <property type="component" value="Unassembled WGS sequence"/>
</dbReference>
<comment type="caution">
    <text evidence="1">The sequence shown here is derived from an EMBL/GenBank/DDBJ whole genome shotgun (WGS) entry which is preliminary data.</text>
</comment>
<organism evidence="1 2">
    <name type="scientific">Agrobacterium vitis</name>
    <name type="common">Rhizobium vitis</name>
    <dbReference type="NCBI Taxonomy" id="373"/>
    <lineage>
        <taxon>Bacteria</taxon>
        <taxon>Pseudomonadati</taxon>
        <taxon>Pseudomonadota</taxon>
        <taxon>Alphaproteobacteria</taxon>
        <taxon>Hyphomicrobiales</taxon>
        <taxon>Rhizobiaceae</taxon>
        <taxon>Rhizobium/Agrobacterium group</taxon>
        <taxon>Agrobacterium</taxon>
    </lineage>
</organism>
<proteinExistence type="predicted"/>
<dbReference type="AlphaFoldDB" id="A0A6L6VJ75"/>
<reference evidence="1 2" key="1">
    <citation type="submission" date="2019-12" db="EMBL/GenBank/DDBJ databases">
        <title>Whole-genome sequencing of Allorhizobium vitis.</title>
        <authorList>
            <person name="Gan H.M."/>
            <person name="Szegedi E."/>
            <person name="Burr T."/>
            <person name="Savka M.A."/>
        </authorList>
    </citation>
    <scope>NUCLEOTIDE SEQUENCE [LARGE SCALE GENOMIC DNA]</scope>
    <source>
        <strain evidence="1 2">CG516</strain>
    </source>
</reference>
<feature type="non-terminal residue" evidence="1">
    <location>
        <position position="1"/>
    </location>
</feature>
<evidence type="ECO:0000313" key="2">
    <source>
        <dbReference type="Proteomes" id="UP000477951"/>
    </source>
</evidence>
<dbReference type="EMBL" id="WPHR01000034">
    <property type="protein sequence ID" value="MUZ75694.1"/>
    <property type="molecule type" value="Genomic_DNA"/>
</dbReference>
<protein>
    <submittedName>
        <fullName evidence="1">IS110 family transposase</fullName>
    </submittedName>
</protein>
<name>A0A6L6VJ75_AGRVI</name>
<sequence length="51" mass="5941">RWIVRKGVLPDNWLGSILGRKPRMVAAVALANKMARIIWAMMTREQNYRMA</sequence>